<organism evidence="2 3">
    <name type="scientific">Halomonas urmiana</name>
    <dbReference type="NCBI Taxonomy" id="490901"/>
    <lineage>
        <taxon>Bacteria</taxon>
        <taxon>Pseudomonadati</taxon>
        <taxon>Pseudomonadota</taxon>
        <taxon>Gammaproteobacteria</taxon>
        <taxon>Oceanospirillales</taxon>
        <taxon>Halomonadaceae</taxon>
        <taxon>Halomonas</taxon>
    </lineage>
</organism>
<reference evidence="2 3" key="1">
    <citation type="journal article" date="2007" name="Int. J. Syst. Evol. Microbiol.">
        <title>Halomonas saccharevitans sp. nov., Halomonas arcis sp. nov. and Halomonas subterranea sp. nov., halophilic bacteria isolated from hypersaline environments of China.</title>
        <authorList>
            <person name="Xu X.W."/>
            <person name="Wu Y.H."/>
            <person name="Zhou Z."/>
            <person name="Wang C.S."/>
            <person name="Zhou Y.G."/>
            <person name="Zhang H.B."/>
            <person name="Wang Y."/>
            <person name="Wu M."/>
        </authorList>
    </citation>
    <scope>NUCLEOTIDE SEQUENCE [LARGE SCALE GENOMIC DNA]</scope>
    <source>
        <strain evidence="2 3">TBZ3</strain>
    </source>
</reference>
<dbReference type="OrthoDB" id="9801753at2"/>
<dbReference type="AlphaFoldDB" id="A0A5R8MM70"/>
<evidence type="ECO:0000313" key="3">
    <source>
        <dbReference type="Proteomes" id="UP000306973"/>
    </source>
</evidence>
<gene>
    <name evidence="2" type="primary">yidD</name>
    <name evidence="2" type="ORF">FEI13_01935</name>
</gene>
<comment type="caution">
    <text evidence="2">The sequence shown here is derived from an EMBL/GenBank/DDBJ whole genome shotgun (WGS) entry which is preliminary data.</text>
</comment>
<dbReference type="SMART" id="SM01234">
    <property type="entry name" value="Haemolytic"/>
    <property type="match status" value="1"/>
</dbReference>
<evidence type="ECO:0000313" key="2">
    <source>
        <dbReference type="EMBL" id="TLF53380.1"/>
    </source>
</evidence>
<protein>
    <recommendedName>
        <fullName evidence="1">Putative membrane protein insertion efficiency factor</fullName>
    </recommendedName>
</protein>
<dbReference type="Proteomes" id="UP000306973">
    <property type="component" value="Unassembled WGS sequence"/>
</dbReference>
<dbReference type="RefSeq" id="WP_138179008.1">
    <property type="nucleotide sequence ID" value="NZ_VBUI01000002.1"/>
</dbReference>
<dbReference type="Pfam" id="PF01809">
    <property type="entry name" value="YidD"/>
    <property type="match status" value="1"/>
</dbReference>
<sequence length="110" mass="12180">MRRLSALLSRALGGLLIALVKLYQVTLSPLLGPRCRYWPSCSAYTAEALRVHGPLRGAWLGAKRIARCHPGARGGIDPVPGGPSERLCREDPELDEHFRCRHPQKPHAPR</sequence>
<dbReference type="PANTHER" id="PTHR33383">
    <property type="entry name" value="MEMBRANE PROTEIN INSERTION EFFICIENCY FACTOR-RELATED"/>
    <property type="match status" value="1"/>
</dbReference>
<keyword evidence="1" id="KW-1003">Cell membrane</keyword>
<accession>A0A5R8MM70</accession>
<dbReference type="PANTHER" id="PTHR33383:SF1">
    <property type="entry name" value="MEMBRANE PROTEIN INSERTION EFFICIENCY FACTOR-RELATED"/>
    <property type="match status" value="1"/>
</dbReference>
<comment type="similarity">
    <text evidence="1">Belongs to the UPF0161 family.</text>
</comment>
<proteinExistence type="inferred from homology"/>
<comment type="subcellular location">
    <subcellularLocation>
        <location evidence="1">Cell membrane</location>
        <topology evidence="1">Peripheral membrane protein</topology>
        <orientation evidence="1">Cytoplasmic side</orientation>
    </subcellularLocation>
</comment>
<name>A0A5R8MM70_9GAMM</name>
<evidence type="ECO:0000256" key="1">
    <source>
        <dbReference type="HAMAP-Rule" id="MF_00386"/>
    </source>
</evidence>
<dbReference type="EMBL" id="VBUI01000002">
    <property type="protein sequence ID" value="TLF53380.1"/>
    <property type="molecule type" value="Genomic_DNA"/>
</dbReference>
<dbReference type="NCBIfam" id="TIGR00278">
    <property type="entry name" value="membrane protein insertion efficiency factor YidD"/>
    <property type="match status" value="1"/>
</dbReference>
<dbReference type="HAMAP" id="MF_00386">
    <property type="entry name" value="UPF0161_YidD"/>
    <property type="match status" value="1"/>
</dbReference>
<dbReference type="InterPro" id="IPR002696">
    <property type="entry name" value="Membr_insert_effic_factor_YidD"/>
</dbReference>
<comment type="function">
    <text evidence="1">Could be involved in insertion of integral membrane proteins into the membrane.</text>
</comment>
<keyword evidence="1" id="KW-0472">Membrane</keyword>
<keyword evidence="3" id="KW-1185">Reference proteome</keyword>
<dbReference type="GO" id="GO:0005886">
    <property type="term" value="C:plasma membrane"/>
    <property type="evidence" value="ECO:0007669"/>
    <property type="project" value="UniProtKB-SubCell"/>
</dbReference>